<dbReference type="Gene3D" id="1.10.10.10">
    <property type="entry name" value="Winged helix-like DNA-binding domain superfamily/Winged helix DNA-binding domain"/>
    <property type="match status" value="1"/>
</dbReference>
<evidence type="ECO:0000256" key="2">
    <source>
        <dbReference type="ARBA" id="ARBA00022448"/>
    </source>
</evidence>
<evidence type="ECO:0000256" key="12">
    <source>
        <dbReference type="SAM" id="Phobius"/>
    </source>
</evidence>
<dbReference type="InterPro" id="IPR036388">
    <property type="entry name" value="WH-like_DNA-bd_sf"/>
</dbReference>
<feature type="domain" description="Peroxisome membrane anchor protein Pex14p N-terminal" evidence="13">
    <location>
        <begin position="14"/>
        <end position="54"/>
    </location>
</feature>
<dbReference type="OMA" id="AARKFML"/>
<evidence type="ECO:0000256" key="9">
    <source>
        <dbReference type="ARBA" id="ARBA00046271"/>
    </source>
</evidence>
<dbReference type="Pfam" id="PF04695">
    <property type="entry name" value="Pex14_N"/>
    <property type="match status" value="1"/>
</dbReference>
<gene>
    <name evidence="14" type="primary">CSON011481</name>
</gene>
<evidence type="ECO:0000256" key="5">
    <source>
        <dbReference type="ARBA" id="ARBA00023136"/>
    </source>
</evidence>
<evidence type="ECO:0000256" key="3">
    <source>
        <dbReference type="ARBA" id="ARBA00022927"/>
    </source>
</evidence>
<proteinExistence type="inferred from homology"/>
<keyword evidence="2 10" id="KW-0813">Transport</keyword>
<sequence length="258" mass="29539">MENISKSDETSNVRESLIITAINFLTNPNVKRSTLTQKQSFLRNKGLTDKEIEIASNRAGIYYPDGSAPNFKTHTIINMDRQHNSYVVQPKMETLSRFSKIKEFLKSMALFSGIMYTVYMVYQNFIKTLLTGQNKQKTIEQKLEEFTNKVENDLKILFDNVNSLKEDISKNKEIESVKLDIQTIQQDVDKIRGLLLNKKQFANPTLQSIIPSIPQWQIDARRSVDLEERDKNEDANSGSGSSETENVTKNSDSSLEIM</sequence>
<dbReference type="InterPro" id="IPR006785">
    <property type="entry name" value="Pex14_N"/>
</dbReference>
<reference evidence="14" key="1">
    <citation type="submission" date="2018-07" db="EMBL/GenBank/DDBJ databases">
        <authorList>
            <person name="Quirk P.G."/>
            <person name="Krulwich T.A."/>
        </authorList>
    </citation>
    <scope>NUCLEOTIDE SEQUENCE</scope>
</reference>
<dbReference type="InterPro" id="IPR025655">
    <property type="entry name" value="PEX14"/>
</dbReference>
<evidence type="ECO:0000256" key="1">
    <source>
        <dbReference type="ARBA" id="ARBA00005443"/>
    </source>
</evidence>
<dbReference type="PANTHER" id="PTHR23058">
    <property type="entry name" value="PEROXISOMAL MEMBRANE PROTEIN PEX14"/>
    <property type="match status" value="1"/>
</dbReference>
<protein>
    <recommendedName>
        <fullName evidence="7 10">Peroxisomal membrane protein PEX14</fullName>
    </recommendedName>
    <alternativeName>
        <fullName evidence="8 10">Peroxin-14</fullName>
    </alternativeName>
</protein>
<name>A0A336LKS2_CULSO</name>
<evidence type="ECO:0000256" key="11">
    <source>
        <dbReference type="SAM" id="MobiDB-lite"/>
    </source>
</evidence>
<evidence type="ECO:0000256" key="4">
    <source>
        <dbReference type="ARBA" id="ARBA00023010"/>
    </source>
</evidence>
<dbReference type="GO" id="GO:0005102">
    <property type="term" value="F:signaling receptor binding"/>
    <property type="evidence" value="ECO:0007669"/>
    <property type="project" value="TreeGrafter"/>
</dbReference>
<evidence type="ECO:0000313" key="14">
    <source>
        <dbReference type="EMBL" id="SSX17259.1"/>
    </source>
</evidence>
<dbReference type="GO" id="GO:1990429">
    <property type="term" value="C:peroxisomal importomer complex"/>
    <property type="evidence" value="ECO:0007669"/>
    <property type="project" value="TreeGrafter"/>
</dbReference>
<keyword evidence="4" id="KW-0811">Translocation</keyword>
<comment type="similarity">
    <text evidence="1 10">Belongs to the peroxin-14 family.</text>
</comment>
<evidence type="ECO:0000256" key="8">
    <source>
        <dbReference type="ARBA" id="ARBA00029691"/>
    </source>
</evidence>
<feature type="transmembrane region" description="Helical" evidence="12">
    <location>
        <begin position="104"/>
        <end position="122"/>
    </location>
</feature>
<dbReference type="VEuPathDB" id="VectorBase:CSON011481"/>
<evidence type="ECO:0000256" key="10">
    <source>
        <dbReference type="RuleBase" id="RU367032"/>
    </source>
</evidence>
<keyword evidence="12" id="KW-0812">Transmembrane</keyword>
<organism evidence="14">
    <name type="scientific">Culicoides sonorensis</name>
    <name type="common">Biting midge</name>
    <dbReference type="NCBI Taxonomy" id="179676"/>
    <lineage>
        <taxon>Eukaryota</taxon>
        <taxon>Metazoa</taxon>
        <taxon>Ecdysozoa</taxon>
        <taxon>Arthropoda</taxon>
        <taxon>Hexapoda</taxon>
        <taxon>Insecta</taxon>
        <taxon>Pterygota</taxon>
        <taxon>Neoptera</taxon>
        <taxon>Endopterygota</taxon>
        <taxon>Diptera</taxon>
        <taxon>Nematocera</taxon>
        <taxon>Chironomoidea</taxon>
        <taxon>Ceratopogonidae</taxon>
        <taxon>Ceratopogoninae</taxon>
        <taxon>Culicoides</taxon>
        <taxon>Monoculicoides</taxon>
    </lineage>
</organism>
<keyword evidence="5 10" id="KW-0472">Membrane</keyword>
<evidence type="ECO:0000259" key="13">
    <source>
        <dbReference type="Pfam" id="PF04695"/>
    </source>
</evidence>
<dbReference type="AlphaFoldDB" id="A0A336LKS2"/>
<dbReference type="PANTHER" id="PTHR23058:SF0">
    <property type="entry name" value="PEROXISOMAL MEMBRANE PROTEIN PEX14"/>
    <property type="match status" value="1"/>
</dbReference>
<dbReference type="GO" id="GO:0016560">
    <property type="term" value="P:protein import into peroxisome matrix, docking"/>
    <property type="evidence" value="ECO:0007669"/>
    <property type="project" value="UniProtKB-UniRule"/>
</dbReference>
<accession>A0A336LKS2</accession>
<keyword evidence="3 10" id="KW-0653">Protein transport</keyword>
<feature type="region of interest" description="Disordered" evidence="11">
    <location>
        <begin position="225"/>
        <end position="258"/>
    </location>
</feature>
<keyword evidence="12" id="KW-1133">Transmembrane helix</keyword>
<evidence type="ECO:0000256" key="7">
    <source>
        <dbReference type="ARBA" id="ARBA00029502"/>
    </source>
</evidence>
<comment type="function">
    <text evidence="10">Component of the PEX13-PEX14 docking complex, a translocon channel that specifically mediates the import of peroxisomal cargo proteins bound to PEX5 receptor. The PEX13-PEX14 docking complex forms a large import pore which can be opened to a diameter of about 9 nm. Mechanistically, PEX5 receptor along with cargo proteins associates with the PEX14 subunit of the PEX13-PEX14 docking complex in the cytosol, leading to the insertion of the receptor into the organelle membrane with the concomitant translocation of the cargo into the peroxisome matrix.</text>
</comment>
<evidence type="ECO:0000256" key="6">
    <source>
        <dbReference type="ARBA" id="ARBA00023140"/>
    </source>
</evidence>
<feature type="compositionally biased region" description="Basic and acidic residues" evidence="11">
    <location>
        <begin position="225"/>
        <end position="234"/>
    </location>
</feature>
<comment type="subcellular location">
    <subcellularLocation>
        <location evidence="9 10">Peroxisome membrane</location>
    </subcellularLocation>
</comment>
<dbReference type="EMBL" id="UFQT01000004">
    <property type="protein sequence ID" value="SSX17259.1"/>
    <property type="molecule type" value="Genomic_DNA"/>
</dbReference>
<feature type="compositionally biased region" description="Polar residues" evidence="11">
    <location>
        <begin position="235"/>
        <end position="258"/>
    </location>
</feature>
<keyword evidence="6 10" id="KW-0576">Peroxisome</keyword>
<dbReference type="GO" id="GO:0005778">
    <property type="term" value="C:peroxisomal membrane"/>
    <property type="evidence" value="ECO:0007669"/>
    <property type="project" value="UniProtKB-SubCell"/>
</dbReference>